<dbReference type="PANTHER" id="PTHR47482">
    <property type="entry name" value="OS11G0632001 PROTEIN"/>
    <property type="match status" value="1"/>
</dbReference>
<comment type="caution">
    <text evidence="2">The sequence shown here is derived from an EMBL/GenBank/DDBJ whole genome shotgun (WGS) entry which is preliminary data.</text>
</comment>
<proteinExistence type="predicted"/>
<dbReference type="Proteomes" id="UP001231189">
    <property type="component" value="Unassembled WGS sequence"/>
</dbReference>
<protein>
    <recommendedName>
        <fullName evidence="4">Protein FAR1-RELATED SEQUENCE</fullName>
    </recommendedName>
</protein>
<feature type="compositionally biased region" description="Basic and acidic residues" evidence="1">
    <location>
        <begin position="513"/>
        <end position="533"/>
    </location>
</feature>
<dbReference type="AlphaFoldDB" id="A0AAD8T0V9"/>
<dbReference type="PANTHER" id="PTHR47482:SF5">
    <property type="entry name" value="FAR1 DOMAIN-CONTAINING PROTEIN"/>
    <property type="match status" value="1"/>
</dbReference>
<feature type="compositionally biased region" description="Low complexity" evidence="1">
    <location>
        <begin position="132"/>
        <end position="144"/>
    </location>
</feature>
<feature type="region of interest" description="Disordered" evidence="1">
    <location>
        <begin position="12"/>
        <end position="45"/>
    </location>
</feature>
<feature type="region of interest" description="Disordered" evidence="1">
    <location>
        <begin position="216"/>
        <end position="236"/>
    </location>
</feature>
<feature type="compositionally biased region" description="Basic residues" evidence="1">
    <location>
        <begin position="534"/>
        <end position="549"/>
    </location>
</feature>
<feature type="compositionally biased region" description="Basic and acidic residues" evidence="1">
    <location>
        <begin position="479"/>
        <end position="489"/>
    </location>
</feature>
<feature type="region of interest" description="Disordered" evidence="1">
    <location>
        <begin position="467"/>
        <end position="549"/>
    </location>
</feature>
<gene>
    <name evidence="2" type="ORF">QYE76_055706</name>
</gene>
<organism evidence="2 3">
    <name type="scientific">Lolium multiflorum</name>
    <name type="common">Italian ryegrass</name>
    <name type="synonym">Lolium perenne subsp. multiflorum</name>
    <dbReference type="NCBI Taxonomy" id="4521"/>
    <lineage>
        <taxon>Eukaryota</taxon>
        <taxon>Viridiplantae</taxon>
        <taxon>Streptophyta</taxon>
        <taxon>Embryophyta</taxon>
        <taxon>Tracheophyta</taxon>
        <taxon>Spermatophyta</taxon>
        <taxon>Magnoliopsida</taxon>
        <taxon>Liliopsida</taxon>
        <taxon>Poales</taxon>
        <taxon>Poaceae</taxon>
        <taxon>BOP clade</taxon>
        <taxon>Pooideae</taxon>
        <taxon>Poodae</taxon>
        <taxon>Poeae</taxon>
        <taxon>Poeae Chloroplast Group 2 (Poeae type)</taxon>
        <taxon>Loliodinae</taxon>
        <taxon>Loliinae</taxon>
        <taxon>Lolium</taxon>
    </lineage>
</organism>
<sequence>MAHLLRSILFPSEGDPNHLAAPPSKVASFSASNHGRPRRCEGAQASAREGDLLQGFRPRYNNPEVIFTQDPEIEEPAASRFVADSILGGFDLNQQYEDNCGVDATVNENAEFVPEPGSSSFVPGPESATFVPGPESAASGNAAEEAADEISSQPAVPYVGMEFDDLEEAYKVYNDYAYKTGFGIRIGNTKYSTARNVPKDTILNRVFECVHTGKTSAATQGNRNRKDSAANMMDSPVDMSSFTAEKQSKNKGLQMDLSDTRQRNRLLRYDCKAHMHVGKRNGRWTVTVFTEDHTHPMVKQLGRRRYYRSHRKVPEEDFQLLQTLHNQNISTAQIMGCLGNVRGGDLRTLGYVKRDVSNIRTMLRNDVSLRDMSLTIEYFEKRKAESPSFFYATQLDENNAQYELCQNLMLDREDNAGFTMETTGRPLWGRKMNNLASDACYAEDTYAIVSSMVDEASKIVTNMRRARNGMQQQQEDMQPEQHEAGHKGNEAAVDEAQGSGNLRNPPRNKPKGRPKETEKRHKPLIELREEANKKDRRRRVNPRPRRNLQ</sequence>
<keyword evidence="3" id="KW-1185">Reference proteome</keyword>
<dbReference type="EMBL" id="JAUUTY010000003">
    <property type="protein sequence ID" value="KAK1667547.1"/>
    <property type="molecule type" value="Genomic_DNA"/>
</dbReference>
<evidence type="ECO:0000256" key="1">
    <source>
        <dbReference type="SAM" id="MobiDB-lite"/>
    </source>
</evidence>
<evidence type="ECO:0008006" key="4">
    <source>
        <dbReference type="Google" id="ProtNLM"/>
    </source>
</evidence>
<feature type="region of interest" description="Disordered" evidence="1">
    <location>
        <begin position="131"/>
        <end position="151"/>
    </location>
</feature>
<evidence type="ECO:0000313" key="2">
    <source>
        <dbReference type="EMBL" id="KAK1667547.1"/>
    </source>
</evidence>
<reference evidence="2" key="1">
    <citation type="submission" date="2023-07" db="EMBL/GenBank/DDBJ databases">
        <title>A chromosome-level genome assembly of Lolium multiflorum.</title>
        <authorList>
            <person name="Chen Y."/>
            <person name="Copetti D."/>
            <person name="Kolliker R."/>
            <person name="Studer B."/>
        </authorList>
    </citation>
    <scope>NUCLEOTIDE SEQUENCE</scope>
    <source>
        <strain evidence="2">02402/16</strain>
        <tissue evidence="2">Leaf</tissue>
    </source>
</reference>
<name>A0AAD8T0V9_LOLMU</name>
<accession>A0AAD8T0V9</accession>
<evidence type="ECO:0000313" key="3">
    <source>
        <dbReference type="Proteomes" id="UP001231189"/>
    </source>
</evidence>